<protein>
    <submittedName>
        <fullName evidence="1">Uncharacterized protein</fullName>
    </submittedName>
</protein>
<organism evidence="1">
    <name type="scientific">Lepeophtheirus salmonis</name>
    <name type="common">Salmon louse</name>
    <name type="synonym">Caligus salmonis</name>
    <dbReference type="NCBI Taxonomy" id="72036"/>
    <lineage>
        <taxon>Eukaryota</taxon>
        <taxon>Metazoa</taxon>
        <taxon>Ecdysozoa</taxon>
        <taxon>Arthropoda</taxon>
        <taxon>Crustacea</taxon>
        <taxon>Multicrustacea</taxon>
        <taxon>Hexanauplia</taxon>
        <taxon>Copepoda</taxon>
        <taxon>Siphonostomatoida</taxon>
        <taxon>Caligidae</taxon>
        <taxon>Lepeophtheirus</taxon>
    </lineage>
</organism>
<reference evidence="1" key="1">
    <citation type="submission" date="2014-05" db="EMBL/GenBank/DDBJ databases">
        <authorList>
            <person name="Chronopoulou M."/>
        </authorList>
    </citation>
    <scope>NUCLEOTIDE SEQUENCE</scope>
    <source>
        <tissue evidence="1">Whole organism</tissue>
    </source>
</reference>
<dbReference type="EMBL" id="HACA01004229">
    <property type="protein sequence ID" value="CDW21590.1"/>
    <property type="molecule type" value="Transcribed_RNA"/>
</dbReference>
<dbReference type="AlphaFoldDB" id="A0A0K2T6Z9"/>
<name>A0A0K2T6Z9_LEPSM</name>
<accession>A0A0K2T6Z9</accession>
<evidence type="ECO:0000313" key="1">
    <source>
        <dbReference type="EMBL" id="CDW21590.1"/>
    </source>
</evidence>
<sequence>MQRYVMEVSKINRSIRYANYAYLD</sequence>
<proteinExistence type="predicted"/>